<reference evidence="4 5" key="1">
    <citation type="journal article" date="2011" name="J. Bacteriol.">
        <title>Genome sequence of 'Pedosphaera parvula' Ellin514, an aerobic Verrucomicrobial isolate from pasture soil.</title>
        <authorList>
            <person name="Kant R."/>
            <person name="van Passel M.W."/>
            <person name="Sangwan P."/>
            <person name="Palva A."/>
            <person name="Lucas S."/>
            <person name="Copeland A."/>
            <person name="Lapidus A."/>
            <person name="Glavina Del Rio T."/>
            <person name="Dalin E."/>
            <person name="Tice H."/>
            <person name="Bruce D."/>
            <person name="Goodwin L."/>
            <person name="Pitluck S."/>
            <person name="Chertkov O."/>
            <person name="Larimer F.W."/>
            <person name="Land M.L."/>
            <person name="Hauser L."/>
            <person name="Brettin T.S."/>
            <person name="Detter J.C."/>
            <person name="Han S."/>
            <person name="de Vos W.M."/>
            <person name="Janssen P.H."/>
            <person name="Smidt H."/>
        </authorList>
    </citation>
    <scope>NUCLEOTIDE SEQUENCE [LARGE SCALE GENOMIC DNA]</scope>
    <source>
        <strain evidence="4 5">Ellin514</strain>
    </source>
</reference>
<evidence type="ECO:0000313" key="5">
    <source>
        <dbReference type="Proteomes" id="UP000003688"/>
    </source>
</evidence>
<dbReference type="Pfam" id="PF14238">
    <property type="entry name" value="DUF4340"/>
    <property type="match status" value="1"/>
</dbReference>
<evidence type="ECO:0000256" key="2">
    <source>
        <dbReference type="SAM" id="Phobius"/>
    </source>
</evidence>
<dbReference type="Proteomes" id="UP000003688">
    <property type="component" value="Unassembled WGS sequence"/>
</dbReference>
<keyword evidence="5" id="KW-1185">Reference proteome</keyword>
<dbReference type="STRING" id="320771.Cflav_PD4504"/>
<keyword evidence="2" id="KW-1133">Transmembrane helix</keyword>
<keyword evidence="2" id="KW-0472">Membrane</keyword>
<dbReference type="AlphaFoldDB" id="B9XDV0"/>
<dbReference type="EMBL" id="ABOX02000007">
    <property type="protein sequence ID" value="EEF61841.1"/>
    <property type="molecule type" value="Genomic_DNA"/>
</dbReference>
<name>B9XDV0_PEDPL</name>
<proteinExistence type="predicted"/>
<dbReference type="InterPro" id="IPR025641">
    <property type="entry name" value="DUF4340"/>
</dbReference>
<feature type="domain" description="DUF4340" evidence="3">
    <location>
        <begin position="73"/>
        <end position="278"/>
    </location>
</feature>
<comment type="caution">
    <text evidence="4">The sequence shown here is derived from an EMBL/GenBank/DDBJ whole genome shotgun (WGS) entry which is preliminary data.</text>
</comment>
<evidence type="ECO:0000259" key="3">
    <source>
        <dbReference type="Pfam" id="PF14238"/>
    </source>
</evidence>
<keyword evidence="2" id="KW-0812">Transmembrane</keyword>
<organism evidence="4 5">
    <name type="scientific">Pedosphaera parvula (strain Ellin514)</name>
    <dbReference type="NCBI Taxonomy" id="320771"/>
    <lineage>
        <taxon>Bacteria</taxon>
        <taxon>Pseudomonadati</taxon>
        <taxon>Verrucomicrobiota</taxon>
        <taxon>Pedosphaerae</taxon>
        <taxon>Pedosphaerales</taxon>
        <taxon>Pedosphaeraceae</taxon>
        <taxon>Pedosphaera</taxon>
    </lineage>
</organism>
<evidence type="ECO:0000313" key="4">
    <source>
        <dbReference type="EMBL" id="EEF61841.1"/>
    </source>
</evidence>
<gene>
    <name evidence="4" type="ORF">Cflav_PD4504</name>
</gene>
<keyword evidence="1" id="KW-0175">Coiled coil</keyword>
<feature type="coiled-coil region" evidence="1">
    <location>
        <begin position="322"/>
        <end position="349"/>
    </location>
</feature>
<accession>B9XDV0</accession>
<dbReference type="RefSeq" id="WP_007413998.1">
    <property type="nucleotide sequence ID" value="NZ_ABOX02000007.1"/>
</dbReference>
<feature type="transmembrane region" description="Helical" evidence="2">
    <location>
        <begin position="6"/>
        <end position="24"/>
    </location>
</feature>
<dbReference type="OrthoDB" id="184420at2"/>
<sequence precursor="true">MNRKQFIFVLIALAIIGSAGLILLNQKRESWTVREARMGDKVLKDFKINDVAVIHVKGKGGSDFNVVNTNGIWCVRERNDYVANYQQIKDLLIKIRDIKVVQAETFVHSELPQVELDEPGKGAGSGTLLEFKDRQGKLIEALLVGKRHLRPEEKGVPFGLHGLFDGCYILLPKDSETVLLISNELSSATPDPESWLSRDFFKIERIRFISSVSQNMANSWSVSRETQSGPWTLADNKSGSEEVLDANTISQTVEMIGFLRFTDVIPNTVASQISLKNPVVLTIQTFDNFSYTLKIGDRNPNGNYHMTVNVAADISAERTVGRNETAEEKKTLDEEFREKTNRLQNKLAKELLLARWVYVVDSQNIDMLIRDRTQILEKKATVGKQSKAANNVLLGVDH</sequence>
<protein>
    <recommendedName>
        <fullName evidence="3">DUF4340 domain-containing protein</fullName>
    </recommendedName>
</protein>
<evidence type="ECO:0000256" key="1">
    <source>
        <dbReference type="SAM" id="Coils"/>
    </source>
</evidence>